<dbReference type="PROSITE" id="PS50893">
    <property type="entry name" value="ABC_TRANSPORTER_2"/>
    <property type="match status" value="1"/>
</dbReference>
<name>A0A9P0CNL7_9CUCU</name>
<dbReference type="Proteomes" id="UP001153636">
    <property type="component" value="Chromosome 13"/>
</dbReference>
<dbReference type="PANTHER" id="PTHR48041">
    <property type="entry name" value="ABC TRANSPORTER G FAMILY MEMBER 28"/>
    <property type="match status" value="1"/>
</dbReference>
<feature type="transmembrane region" description="Helical" evidence="9">
    <location>
        <begin position="531"/>
        <end position="553"/>
    </location>
</feature>
<evidence type="ECO:0000256" key="5">
    <source>
        <dbReference type="ARBA" id="ARBA00022741"/>
    </source>
</evidence>
<dbReference type="FunFam" id="3.40.50.300:FF:000891">
    <property type="entry name" value="ATP-binding cassette sub-family G member"/>
    <property type="match status" value="1"/>
</dbReference>
<feature type="transmembrane region" description="Helical" evidence="9">
    <location>
        <begin position="451"/>
        <end position="472"/>
    </location>
</feature>
<evidence type="ECO:0000259" key="10">
    <source>
        <dbReference type="PROSITE" id="PS50893"/>
    </source>
</evidence>
<evidence type="ECO:0000256" key="6">
    <source>
        <dbReference type="ARBA" id="ARBA00022840"/>
    </source>
</evidence>
<feature type="transmembrane region" description="Helical" evidence="9">
    <location>
        <begin position="493"/>
        <end position="519"/>
    </location>
</feature>
<feature type="transmembrane region" description="Helical" evidence="9">
    <location>
        <begin position="640"/>
        <end position="662"/>
    </location>
</feature>
<dbReference type="SUPFAM" id="SSF52540">
    <property type="entry name" value="P-loop containing nucleoside triphosphate hydrolases"/>
    <property type="match status" value="1"/>
</dbReference>
<evidence type="ECO:0000313" key="11">
    <source>
        <dbReference type="EMBL" id="CAH1102399.1"/>
    </source>
</evidence>
<dbReference type="AlphaFoldDB" id="A0A9P0CNL7"/>
<gene>
    <name evidence="11" type="ORF">PSYICH_LOCUS3900</name>
</gene>
<dbReference type="GO" id="GO:0016887">
    <property type="term" value="F:ATP hydrolysis activity"/>
    <property type="evidence" value="ECO:0007669"/>
    <property type="project" value="InterPro"/>
</dbReference>
<evidence type="ECO:0000256" key="8">
    <source>
        <dbReference type="ARBA" id="ARBA00023136"/>
    </source>
</evidence>
<accession>A0A9P0CNL7</accession>
<keyword evidence="8 9" id="KW-0472">Membrane</keyword>
<evidence type="ECO:0000256" key="4">
    <source>
        <dbReference type="ARBA" id="ARBA00022692"/>
    </source>
</evidence>
<evidence type="ECO:0000256" key="2">
    <source>
        <dbReference type="ARBA" id="ARBA00005814"/>
    </source>
</evidence>
<dbReference type="GO" id="GO:0005524">
    <property type="term" value="F:ATP binding"/>
    <property type="evidence" value="ECO:0007669"/>
    <property type="project" value="UniProtKB-KW"/>
</dbReference>
<dbReference type="GO" id="GO:0005886">
    <property type="term" value="C:plasma membrane"/>
    <property type="evidence" value="ECO:0007669"/>
    <property type="project" value="TreeGrafter"/>
</dbReference>
<dbReference type="InterPro" id="IPR013525">
    <property type="entry name" value="ABC2_TM"/>
</dbReference>
<evidence type="ECO:0000256" key="9">
    <source>
        <dbReference type="SAM" id="Phobius"/>
    </source>
</evidence>
<evidence type="ECO:0000256" key="1">
    <source>
        <dbReference type="ARBA" id="ARBA00004141"/>
    </source>
</evidence>
<dbReference type="InterPro" id="IPR003439">
    <property type="entry name" value="ABC_transporter-like_ATP-bd"/>
</dbReference>
<evidence type="ECO:0000256" key="3">
    <source>
        <dbReference type="ARBA" id="ARBA00022448"/>
    </source>
</evidence>
<keyword evidence="4 9" id="KW-0812">Transmembrane</keyword>
<dbReference type="InterPro" id="IPR003593">
    <property type="entry name" value="AAA+_ATPase"/>
</dbReference>
<dbReference type="SMART" id="SM00382">
    <property type="entry name" value="AAA"/>
    <property type="match status" value="1"/>
</dbReference>
<dbReference type="InterPro" id="IPR017871">
    <property type="entry name" value="ABC_transporter-like_CS"/>
</dbReference>
<feature type="transmembrane region" description="Helical" evidence="9">
    <location>
        <begin position="560"/>
        <end position="587"/>
    </location>
</feature>
<sequence>MAAEVLLKNSSPDVKVQILPSPTKKLTHLPQRPQVDLAFSDLQYVVKQGKKQKIILKNVSGRIRPGELCAIMGPSGAGKSTLLNILTGYKTDGVKGHVLMNDSDRDLSQFRKLSAYIMQDNQLHANLTVDEAMAVAAKLKIGQSIVSDRQAIINEILDTLGLLDHRRTMTSGLSGGQKKRLSIALELVSNPPVMFFDEPTSGLDSSSCFQCISLLKTLAKGGRTIICTIHQPSARLFEMFDQLYTLADGQCVYQGSTRQLVPWLGHLGLQCPSYHNPASYIIEVACGEYGDHTRKLVCAIDNGKHDIRDDKAFPEVKINDGINNAYQYAKDNMNSLINEELAKESNSFKDNNYKAKANGKNEHIDDTVKDVEKANVNSALLTNVAMVKQPRYGNSEMQQFFIILKRALLFSRRDWTLMYLRLFAHILVGFLIGALYFNIGNEASKVLSNLGFLFFNMLFLMYTSMTITILSFPLEMPVLLKEHFNRWYSLRSYYLAITISDMPFQTIFCIVYVTIVYFMTSQPLESERFGMFLVSCLLVSFVAQSVGLVVGAAMNVQNGVFLAPVMSVPFLLFSGFFVSFDAIPIYLRWITYLSYIRYGFEGTALATYGFDRPKLKCYNYCHFKDPKTTLEELDMDKSSFVVDIAALVGIFFFLRISAFLFLKWKLKSNH</sequence>
<dbReference type="PANTHER" id="PTHR48041:SF6">
    <property type="entry name" value="PROTEIN WHITE-LIKE PROTEIN"/>
    <property type="match status" value="1"/>
</dbReference>
<keyword evidence="7 9" id="KW-1133">Transmembrane helix</keyword>
<evidence type="ECO:0000313" key="12">
    <source>
        <dbReference type="Proteomes" id="UP001153636"/>
    </source>
</evidence>
<evidence type="ECO:0000256" key="7">
    <source>
        <dbReference type="ARBA" id="ARBA00022989"/>
    </source>
</evidence>
<organism evidence="11 12">
    <name type="scientific">Psylliodes chrysocephalus</name>
    <dbReference type="NCBI Taxonomy" id="3402493"/>
    <lineage>
        <taxon>Eukaryota</taxon>
        <taxon>Metazoa</taxon>
        <taxon>Ecdysozoa</taxon>
        <taxon>Arthropoda</taxon>
        <taxon>Hexapoda</taxon>
        <taxon>Insecta</taxon>
        <taxon>Pterygota</taxon>
        <taxon>Neoptera</taxon>
        <taxon>Endopterygota</taxon>
        <taxon>Coleoptera</taxon>
        <taxon>Polyphaga</taxon>
        <taxon>Cucujiformia</taxon>
        <taxon>Chrysomeloidea</taxon>
        <taxon>Chrysomelidae</taxon>
        <taxon>Galerucinae</taxon>
        <taxon>Alticini</taxon>
        <taxon>Psylliodes</taxon>
    </lineage>
</organism>
<comment type="subcellular location">
    <subcellularLocation>
        <location evidence="1">Membrane</location>
        <topology evidence="1">Multi-pass membrane protein</topology>
    </subcellularLocation>
</comment>
<keyword evidence="6" id="KW-0067">ATP-binding</keyword>
<keyword evidence="5" id="KW-0547">Nucleotide-binding</keyword>
<protein>
    <recommendedName>
        <fullName evidence="10">ABC transporter domain-containing protein</fullName>
    </recommendedName>
</protein>
<feature type="transmembrane region" description="Helical" evidence="9">
    <location>
        <begin position="419"/>
        <end position="439"/>
    </location>
</feature>
<comment type="similarity">
    <text evidence="2">Belongs to the ABC transporter superfamily. ABCG family. Eye pigment precursor importer (TC 3.A.1.204) subfamily.</text>
</comment>
<reference evidence="11" key="1">
    <citation type="submission" date="2022-01" db="EMBL/GenBank/DDBJ databases">
        <authorList>
            <person name="King R."/>
        </authorList>
    </citation>
    <scope>NUCLEOTIDE SEQUENCE</scope>
</reference>
<dbReference type="InterPro" id="IPR027417">
    <property type="entry name" value="P-loop_NTPase"/>
</dbReference>
<dbReference type="Gene3D" id="3.40.50.300">
    <property type="entry name" value="P-loop containing nucleotide triphosphate hydrolases"/>
    <property type="match status" value="1"/>
</dbReference>
<feature type="domain" description="ABC transporter" evidence="10">
    <location>
        <begin position="37"/>
        <end position="273"/>
    </location>
</feature>
<dbReference type="Pfam" id="PF01061">
    <property type="entry name" value="ABC2_membrane"/>
    <property type="match status" value="1"/>
</dbReference>
<keyword evidence="12" id="KW-1185">Reference proteome</keyword>
<dbReference type="Pfam" id="PF00005">
    <property type="entry name" value="ABC_tran"/>
    <property type="match status" value="1"/>
</dbReference>
<dbReference type="OrthoDB" id="66620at2759"/>
<dbReference type="CDD" id="cd03213">
    <property type="entry name" value="ABCG_EPDR"/>
    <property type="match status" value="1"/>
</dbReference>
<proteinExistence type="inferred from homology"/>
<dbReference type="PROSITE" id="PS00211">
    <property type="entry name" value="ABC_TRANSPORTER_1"/>
    <property type="match status" value="1"/>
</dbReference>
<keyword evidence="3" id="KW-0813">Transport</keyword>
<dbReference type="GO" id="GO:0140359">
    <property type="term" value="F:ABC-type transporter activity"/>
    <property type="evidence" value="ECO:0007669"/>
    <property type="project" value="InterPro"/>
</dbReference>
<dbReference type="InterPro" id="IPR050352">
    <property type="entry name" value="ABCG_transporters"/>
</dbReference>
<dbReference type="EMBL" id="OV651825">
    <property type="protein sequence ID" value="CAH1102399.1"/>
    <property type="molecule type" value="Genomic_DNA"/>
</dbReference>